<keyword evidence="3 8" id="KW-0436">Ligase</keyword>
<comment type="domain">
    <text evidence="8">The N-terminal region contains the highly conserved SGGXDS motif, predicted to be a P-loop motif involved in ATP binding.</text>
</comment>
<dbReference type="InterPro" id="IPR014729">
    <property type="entry name" value="Rossmann-like_a/b/a_fold"/>
</dbReference>
<dbReference type="Proteomes" id="UP001354989">
    <property type="component" value="Chromosome"/>
</dbReference>
<keyword evidence="5 8" id="KW-0547">Nucleotide-binding</keyword>
<dbReference type="CDD" id="cd01992">
    <property type="entry name" value="TilS_N"/>
    <property type="match status" value="1"/>
</dbReference>
<comment type="function">
    <text evidence="8">Ligates lysine onto the cytidine present at position 34 of the AUA codon-specific tRNA(Ile) that contains the anticodon CAU, in an ATP-dependent manner. Cytidine is converted to lysidine, thus changing the amino acid specificity of the tRNA from methionine to isoleucine.</text>
</comment>
<dbReference type="SMART" id="SM00977">
    <property type="entry name" value="TilS_C"/>
    <property type="match status" value="1"/>
</dbReference>
<dbReference type="InterPro" id="IPR020825">
    <property type="entry name" value="Phe-tRNA_synthase-like_B3/B4"/>
</dbReference>
<keyword evidence="2 8" id="KW-0963">Cytoplasm</keyword>
<name>A0ABM7VAB8_9BACT</name>
<evidence type="ECO:0000313" key="10">
    <source>
        <dbReference type="EMBL" id="BDC97858.1"/>
    </source>
</evidence>
<evidence type="ECO:0000259" key="9">
    <source>
        <dbReference type="SMART" id="SM00977"/>
    </source>
</evidence>
<dbReference type="InterPro" id="IPR012094">
    <property type="entry name" value="tRNA_Ile_lys_synt"/>
</dbReference>
<dbReference type="NCBIfam" id="TIGR02432">
    <property type="entry name" value="lysidine_TilS_N"/>
    <property type="match status" value="1"/>
</dbReference>
<dbReference type="Pfam" id="PF01171">
    <property type="entry name" value="ATP_bind_3"/>
    <property type="match status" value="1"/>
</dbReference>
<dbReference type="SUPFAM" id="SSF56037">
    <property type="entry name" value="PheT/TilS domain"/>
    <property type="match status" value="1"/>
</dbReference>
<sequence>MILNAFLAQLKAKGLYSPEKPYLLAVSGGLDSMVLLHLFCQHHLPVTIAHCNFQLRGTASELDELLVRKTAEQLQIPLHCTTWDTRSEAQKQGGSIEMVARTLRYQFFENLVNTHQYAYVATAHHLNDQLETFLFNTAKGCGIAGIKGMQTQRGQLIRPLLDFSRKQLQDYADLHQIAYREDESNLEVKYQRNRIRHHIIPELKHINPELEKTFAATQYRISEAHKQLLQWAEELKVKAWKQQAQQIWMDKGIIAEQASPILLLEYWLRPMGFSFAVIEQIAQHLKSPAGKQFEGKNGRLFTDRHHLIYQEQQQDLRTIEVKIDDQSLVSQDFKLSFEKMAKNDYQLERVPDIGAFDLDKIEFPLKLRPWQLGDKFQPLGMRGKKKISDFLIDQKVPLPLKERCMVLESNGKIIWVVGYRPDDRFKITDSTTNIWRVQKQSL</sequence>
<evidence type="ECO:0000256" key="6">
    <source>
        <dbReference type="ARBA" id="ARBA00022840"/>
    </source>
</evidence>
<dbReference type="Gene3D" id="3.50.40.10">
    <property type="entry name" value="Phenylalanyl-trna Synthetase, Chain B, domain 3"/>
    <property type="match status" value="1"/>
</dbReference>
<dbReference type="PANTHER" id="PTHR43033:SF1">
    <property type="entry name" value="TRNA(ILE)-LYSIDINE SYNTHASE-RELATED"/>
    <property type="match status" value="1"/>
</dbReference>
<keyword evidence="6 8" id="KW-0067">ATP-binding</keyword>
<dbReference type="Gene3D" id="3.40.50.620">
    <property type="entry name" value="HUPs"/>
    <property type="match status" value="1"/>
</dbReference>
<evidence type="ECO:0000256" key="1">
    <source>
        <dbReference type="ARBA" id="ARBA00004496"/>
    </source>
</evidence>
<dbReference type="EMBL" id="AP025292">
    <property type="protein sequence ID" value="BDC97858.1"/>
    <property type="molecule type" value="Genomic_DNA"/>
</dbReference>
<evidence type="ECO:0000256" key="4">
    <source>
        <dbReference type="ARBA" id="ARBA00022694"/>
    </source>
</evidence>
<evidence type="ECO:0000256" key="7">
    <source>
        <dbReference type="ARBA" id="ARBA00048539"/>
    </source>
</evidence>
<organism evidence="10 11">
    <name type="scientific">Persicobacter psychrovividus</name>
    <dbReference type="NCBI Taxonomy" id="387638"/>
    <lineage>
        <taxon>Bacteria</taxon>
        <taxon>Pseudomonadati</taxon>
        <taxon>Bacteroidota</taxon>
        <taxon>Cytophagia</taxon>
        <taxon>Cytophagales</taxon>
        <taxon>Persicobacteraceae</taxon>
        <taxon>Persicobacter</taxon>
    </lineage>
</organism>
<dbReference type="SUPFAM" id="SSF52402">
    <property type="entry name" value="Adenine nucleotide alpha hydrolases-like"/>
    <property type="match status" value="1"/>
</dbReference>
<dbReference type="Pfam" id="PF11734">
    <property type="entry name" value="TilS_C"/>
    <property type="match status" value="1"/>
</dbReference>
<dbReference type="InterPro" id="IPR012796">
    <property type="entry name" value="Lysidine-tRNA-synth_C"/>
</dbReference>
<dbReference type="PANTHER" id="PTHR43033">
    <property type="entry name" value="TRNA(ILE)-LYSIDINE SYNTHASE-RELATED"/>
    <property type="match status" value="1"/>
</dbReference>
<accession>A0ABM7VAB8</accession>
<keyword evidence="11" id="KW-1185">Reference proteome</keyword>
<comment type="subcellular location">
    <subcellularLocation>
        <location evidence="1 8">Cytoplasm</location>
    </subcellularLocation>
</comment>
<feature type="domain" description="Lysidine-tRNA(Ile) synthetase C-terminal" evidence="9">
    <location>
        <begin position="365"/>
        <end position="437"/>
    </location>
</feature>
<comment type="catalytic activity">
    <reaction evidence="7 8">
        <text>cytidine(34) in tRNA(Ile2) + L-lysine + ATP = lysidine(34) in tRNA(Ile2) + AMP + diphosphate + H(+)</text>
        <dbReference type="Rhea" id="RHEA:43744"/>
        <dbReference type="Rhea" id="RHEA-COMP:10625"/>
        <dbReference type="Rhea" id="RHEA-COMP:10670"/>
        <dbReference type="ChEBI" id="CHEBI:15378"/>
        <dbReference type="ChEBI" id="CHEBI:30616"/>
        <dbReference type="ChEBI" id="CHEBI:32551"/>
        <dbReference type="ChEBI" id="CHEBI:33019"/>
        <dbReference type="ChEBI" id="CHEBI:82748"/>
        <dbReference type="ChEBI" id="CHEBI:83665"/>
        <dbReference type="ChEBI" id="CHEBI:456215"/>
        <dbReference type="EC" id="6.3.4.19"/>
    </reaction>
</comment>
<dbReference type="InterPro" id="IPR012795">
    <property type="entry name" value="tRNA_Ile_lys_synt_N"/>
</dbReference>
<evidence type="ECO:0000313" key="11">
    <source>
        <dbReference type="Proteomes" id="UP001354989"/>
    </source>
</evidence>
<comment type="similarity">
    <text evidence="8">Belongs to the tRNA(Ile)-lysidine synthase family.</text>
</comment>
<evidence type="ECO:0000256" key="3">
    <source>
        <dbReference type="ARBA" id="ARBA00022598"/>
    </source>
</evidence>
<evidence type="ECO:0000256" key="2">
    <source>
        <dbReference type="ARBA" id="ARBA00022490"/>
    </source>
</evidence>
<evidence type="ECO:0000256" key="5">
    <source>
        <dbReference type="ARBA" id="ARBA00022741"/>
    </source>
</evidence>
<evidence type="ECO:0000256" key="8">
    <source>
        <dbReference type="HAMAP-Rule" id="MF_01161"/>
    </source>
</evidence>
<dbReference type="InterPro" id="IPR011063">
    <property type="entry name" value="TilS/TtcA_N"/>
</dbReference>
<dbReference type="HAMAP" id="MF_01161">
    <property type="entry name" value="tRNA_Ile_lys_synt"/>
    <property type="match status" value="1"/>
</dbReference>
<dbReference type="EC" id="6.3.4.19" evidence="8"/>
<protein>
    <recommendedName>
        <fullName evidence="8">tRNA(Ile)-lysidine synthase</fullName>
        <ecNumber evidence="8">6.3.4.19</ecNumber>
    </recommendedName>
    <alternativeName>
        <fullName evidence="8">tRNA(Ile)-2-lysyl-cytidine synthase</fullName>
    </alternativeName>
    <alternativeName>
        <fullName evidence="8">tRNA(Ile)-lysidine synthetase</fullName>
    </alternativeName>
</protein>
<keyword evidence="4 8" id="KW-0819">tRNA processing</keyword>
<proteinExistence type="inferred from homology"/>
<gene>
    <name evidence="8 10" type="primary">tilS</name>
    <name evidence="10" type="ORF">PEPS_01390</name>
</gene>
<reference evidence="10 11" key="1">
    <citation type="submission" date="2021-12" db="EMBL/GenBank/DDBJ databases">
        <title>Genome sequencing of bacteria with rrn-lacking chromosome and rrn-plasmid.</title>
        <authorList>
            <person name="Anda M."/>
            <person name="Iwasaki W."/>
        </authorList>
    </citation>
    <scope>NUCLEOTIDE SEQUENCE [LARGE SCALE GENOMIC DNA]</scope>
    <source>
        <strain evidence="10 11">NBRC 101262</strain>
    </source>
</reference>
<feature type="binding site" evidence="8">
    <location>
        <begin position="27"/>
        <end position="32"/>
    </location>
    <ligand>
        <name>ATP</name>
        <dbReference type="ChEBI" id="CHEBI:30616"/>
    </ligand>
</feature>
<dbReference type="NCBIfam" id="TIGR02433">
    <property type="entry name" value="lysidine_TilS_C"/>
    <property type="match status" value="1"/>
</dbReference>